<evidence type="ECO:0000256" key="1">
    <source>
        <dbReference type="SAM" id="MobiDB-lite"/>
    </source>
</evidence>
<evidence type="ECO:0000313" key="3">
    <source>
        <dbReference type="Proteomes" id="UP000465221"/>
    </source>
</evidence>
<dbReference type="Proteomes" id="UP000465221">
    <property type="component" value="Unassembled WGS sequence"/>
</dbReference>
<proteinExistence type="predicted"/>
<reference evidence="2 3" key="1">
    <citation type="submission" date="2020-01" db="EMBL/GenBank/DDBJ databases">
        <title>Draft genome sequence of Aspergillus udagawae IFM 46972.</title>
        <authorList>
            <person name="Takahashi H."/>
            <person name="Yaguchi T."/>
        </authorList>
    </citation>
    <scope>NUCLEOTIDE SEQUENCE [LARGE SCALE GENOMIC DNA]</scope>
    <source>
        <strain evidence="2 3">IFM 46972</strain>
    </source>
</reference>
<feature type="region of interest" description="Disordered" evidence="1">
    <location>
        <begin position="48"/>
        <end position="75"/>
    </location>
</feature>
<sequence>MAVLADVMITHSVLVSKVQIILQPVLGMTSLALLRFLGVALPPAPNCLDPEPAFDSTKDTENDEDNGLGSPAQTERVETEGWDFWILRTSALRLVFLRADMLVCDSKMGREGCDGLRASAESALARYYSMTDVRMERNDAAPERHG</sequence>
<accession>A0A8H3S4V5</accession>
<protein>
    <submittedName>
        <fullName evidence="2">Uncharacterized protein</fullName>
    </submittedName>
</protein>
<name>A0A8H3S4V5_9EURO</name>
<organism evidence="2 3">
    <name type="scientific">Aspergillus udagawae</name>
    <dbReference type="NCBI Taxonomy" id="91492"/>
    <lineage>
        <taxon>Eukaryota</taxon>
        <taxon>Fungi</taxon>
        <taxon>Dikarya</taxon>
        <taxon>Ascomycota</taxon>
        <taxon>Pezizomycotina</taxon>
        <taxon>Eurotiomycetes</taxon>
        <taxon>Eurotiomycetidae</taxon>
        <taxon>Eurotiales</taxon>
        <taxon>Aspergillaceae</taxon>
        <taxon>Aspergillus</taxon>
        <taxon>Aspergillus subgen. Fumigati</taxon>
    </lineage>
</organism>
<evidence type="ECO:0000313" key="2">
    <source>
        <dbReference type="EMBL" id="GFF51337.1"/>
    </source>
</evidence>
<comment type="caution">
    <text evidence="2">The sequence shown here is derived from an EMBL/GenBank/DDBJ whole genome shotgun (WGS) entry which is preliminary data.</text>
</comment>
<gene>
    <name evidence="2" type="ORF">IFM46972_09271</name>
</gene>
<dbReference type="EMBL" id="BLKC01000089">
    <property type="protein sequence ID" value="GFF51337.1"/>
    <property type="molecule type" value="Genomic_DNA"/>
</dbReference>
<dbReference type="AlphaFoldDB" id="A0A8H3S4V5"/>